<dbReference type="AlphaFoldDB" id="A0A919HRU1"/>
<accession>A0A919HRU1</accession>
<dbReference type="EMBL" id="BNFF01000001">
    <property type="protein sequence ID" value="GHK52313.1"/>
    <property type="molecule type" value="Genomic_DNA"/>
</dbReference>
<comment type="caution">
    <text evidence="1">The sequence shown here is derived from an EMBL/GenBank/DDBJ whole genome shotgun (WGS) entry which is preliminary data.</text>
</comment>
<gene>
    <name evidence="1" type="ORF">KPZU09_20490</name>
</gene>
<organism evidence="1 2">
    <name type="scientific">Klebsiella pneumoniae</name>
    <dbReference type="NCBI Taxonomy" id="573"/>
    <lineage>
        <taxon>Bacteria</taxon>
        <taxon>Pseudomonadati</taxon>
        <taxon>Pseudomonadota</taxon>
        <taxon>Gammaproteobacteria</taxon>
        <taxon>Enterobacterales</taxon>
        <taxon>Enterobacteriaceae</taxon>
        <taxon>Klebsiella/Raoultella group</taxon>
        <taxon>Klebsiella</taxon>
        <taxon>Klebsiella pneumoniae complex</taxon>
    </lineage>
</organism>
<protein>
    <submittedName>
        <fullName evidence="1">Uncharacterized protein</fullName>
    </submittedName>
</protein>
<reference evidence="1" key="1">
    <citation type="submission" date="2020-10" db="EMBL/GenBank/DDBJ databases">
        <title>Genome Sequence of ESBL Producing Zambian Clinical Strains.</title>
        <authorList>
            <person name="Shawa M."/>
            <person name="Furuta Y."/>
            <person name="Simbotwe M."/>
            <person name="Mulenga E."/>
            <person name="Mubanga M."/>
            <person name="Mulenga G."/>
            <person name="Kaile C."/>
            <person name="Zorigt T."/>
            <person name="Hang'ombe B."/>
            <person name="Higashi H."/>
        </authorList>
    </citation>
    <scope>NUCLEOTIDE SEQUENCE</scope>
    <source>
        <strain evidence="1">Zam_UTH_09</strain>
    </source>
</reference>
<dbReference type="Proteomes" id="UP000655094">
    <property type="component" value="Unassembled WGS sequence"/>
</dbReference>
<proteinExistence type="predicted"/>
<sequence length="84" mass="9157">MFRHGSPGHGTALVIEILQSRTLPFVEQDVHQAWDRLFDGQRGICPAELGADPSGAITTSGWEAEEGRAAKLRMNIFSAALLPR</sequence>
<evidence type="ECO:0000313" key="1">
    <source>
        <dbReference type="EMBL" id="GHK52313.1"/>
    </source>
</evidence>
<evidence type="ECO:0000313" key="2">
    <source>
        <dbReference type="Proteomes" id="UP000655094"/>
    </source>
</evidence>
<name>A0A919HRU1_KLEPN</name>